<dbReference type="RefSeq" id="WP_237445642.1">
    <property type="nucleotide sequence ID" value="NZ_CAKLPX010000004.1"/>
</dbReference>
<name>A0ABM9AIA0_9GAMM</name>
<gene>
    <name evidence="2" type="ORF">SIN8267_03098</name>
</gene>
<evidence type="ECO:0000256" key="1">
    <source>
        <dbReference type="SAM" id="Phobius"/>
    </source>
</evidence>
<comment type="caution">
    <text evidence="2">The sequence shown here is derived from an EMBL/GenBank/DDBJ whole genome shotgun (WGS) entry which is preliminary data.</text>
</comment>
<keyword evidence="3" id="KW-1185">Reference proteome</keyword>
<keyword evidence="1" id="KW-0472">Membrane</keyword>
<protein>
    <recommendedName>
        <fullName evidence="4">Multidrug transporter</fullName>
    </recommendedName>
</protein>
<evidence type="ECO:0000313" key="3">
    <source>
        <dbReference type="Proteomes" id="UP000838100"/>
    </source>
</evidence>
<keyword evidence="1" id="KW-1133">Transmembrane helix</keyword>
<evidence type="ECO:0000313" key="2">
    <source>
        <dbReference type="EMBL" id="CAH0992959.1"/>
    </source>
</evidence>
<organism evidence="2 3">
    <name type="scientific">Sinobacterium norvegicum</name>
    <dbReference type="NCBI Taxonomy" id="1641715"/>
    <lineage>
        <taxon>Bacteria</taxon>
        <taxon>Pseudomonadati</taxon>
        <taxon>Pseudomonadota</taxon>
        <taxon>Gammaproteobacteria</taxon>
        <taxon>Cellvibrionales</taxon>
        <taxon>Spongiibacteraceae</taxon>
        <taxon>Sinobacterium</taxon>
    </lineage>
</organism>
<feature type="transmembrane region" description="Helical" evidence="1">
    <location>
        <begin position="50"/>
        <end position="69"/>
    </location>
</feature>
<proteinExistence type="predicted"/>
<evidence type="ECO:0008006" key="4">
    <source>
        <dbReference type="Google" id="ProtNLM"/>
    </source>
</evidence>
<reference evidence="2" key="1">
    <citation type="submission" date="2021-12" db="EMBL/GenBank/DDBJ databases">
        <authorList>
            <person name="Rodrigo-Torres L."/>
            <person name="Arahal R. D."/>
            <person name="Lucena T."/>
        </authorList>
    </citation>
    <scope>NUCLEOTIDE SEQUENCE</scope>
    <source>
        <strain evidence="2">CECT 8267</strain>
    </source>
</reference>
<dbReference type="EMBL" id="CAKLPX010000004">
    <property type="protein sequence ID" value="CAH0992959.1"/>
    <property type="molecule type" value="Genomic_DNA"/>
</dbReference>
<sequence length="113" mass="11895">MNTLFQRSIVAVFFSLLLSLPQLTLAKAVYEEPSAAAMTADLVVARPALVVLTVLGTATFIVGLPFSLLGGNTGDSASTLVAGPFKTTFLRCLGCENGRKKDVVENSSSNDEQ</sequence>
<dbReference type="Proteomes" id="UP000838100">
    <property type="component" value="Unassembled WGS sequence"/>
</dbReference>
<keyword evidence="1" id="KW-0812">Transmembrane</keyword>
<accession>A0ABM9AIA0</accession>